<dbReference type="Proteomes" id="UP000664203">
    <property type="component" value="Unassembled WGS sequence"/>
</dbReference>
<evidence type="ECO:0000313" key="3">
    <source>
        <dbReference type="Proteomes" id="UP000664203"/>
    </source>
</evidence>
<feature type="compositionally biased region" description="Low complexity" evidence="1">
    <location>
        <begin position="373"/>
        <end position="385"/>
    </location>
</feature>
<dbReference type="EMBL" id="CAJPDR010000273">
    <property type="protein sequence ID" value="CAF9929755.1"/>
    <property type="molecule type" value="Genomic_DNA"/>
</dbReference>
<protein>
    <submittedName>
        <fullName evidence="2">Uncharacterized protein</fullName>
    </submittedName>
</protein>
<proteinExistence type="predicted"/>
<reference evidence="2" key="1">
    <citation type="submission" date="2021-03" db="EMBL/GenBank/DDBJ databases">
        <authorList>
            <person name="Tagirdzhanova G."/>
        </authorList>
    </citation>
    <scope>NUCLEOTIDE SEQUENCE</scope>
</reference>
<feature type="region of interest" description="Disordered" evidence="1">
    <location>
        <begin position="220"/>
        <end position="243"/>
    </location>
</feature>
<organism evidence="2 3">
    <name type="scientific">Alectoria fallacina</name>
    <dbReference type="NCBI Taxonomy" id="1903189"/>
    <lineage>
        <taxon>Eukaryota</taxon>
        <taxon>Fungi</taxon>
        <taxon>Dikarya</taxon>
        <taxon>Ascomycota</taxon>
        <taxon>Pezizomycotina</taxon>
        <taxon>Lecanoromycetes</taxon>
        <taxon>OSLEUM clade</taxon>
        <taxon>Lecanoromycetidae</taxon>
        <taxon>Lecanorales</taxon>
        <taxon>Lecanorineae</taxon>
        <taxon>Parmeliaceae</taxon>
        <taxon>Alectoria</taxon>
    </lineage>
</organism>
<gene>
    <name evidence="2" type="ORF">ALECFALPRED_004445</name>
</gene>
<comment type="caution">
    <text evidence="2">The sequence shown here is derived from an EMBL/GenBank/DDBJ whole genome shotgun (WGS) entry which is preliminary data.</text>
</comment>
<keyword evidence="3" id="KW-1185">Reference proteome</keyword>
<feature type="compositionally biased region" description="Basic and acidic residues" evidence="1">
    <location>
        <begin position="220"/>
        <end position="229"/>
    </location>
</feature>
<sequence length="416" mass="46437">MLSGATDMSDSLPSRFERLFVNLNEPISVYIRLYHSNFSPTFPVTNLLSFLPLPSKLSLRHVSPTTKAWLDSADLSIFSNLSVFFPLKLSSAEELRALYNTSPQCEHLTVTVLQPRPTPRAGKAIPLPPFPRLTHLHLTAPDHGSFQALLFFRHALQSAHVPLLSHLTINNLSFQGILALRWGSFTSFGDAGWTGGNVWHGLKELDLKLVVWWEDEAQAKEPHSHREAEQWGTEQQGSRRRKQDWRTSTRVLHDWLSCFAAHGQLHTFRFEWLGRQGPNPVLLDQVVATDGKRQWFSAPGIRWSGLRELRLGNVVVSSENVRRMKERMAGLELLVVPPECLTVDIVGLGIRADGRIWVGVSLEDPPAGQGQEAVPAALSPSSVAATRGSDRESLASEDRASMVLPFMLDIPQEGFT</sequence>
<dbReference type="AlphaFoldDB" id="A0A8H3IQL3"/>
<evidence type="ECO:0000313" key="2">
    <source>
        <dbReference type="EMBL" id="CAF9929755.1"/>
    </source>
</evidence>
<accession>A0A8H3IQL3</accession>
<name>A0A8H3IQL3_9LECA</name>
<dbReference type="OrthoDB" id="5431373at2759"/>
<feature type="region of interest" description="Disordered" evidence="1">
    <location>
        <begin position="368"/>
        <end position="395"/>
    </location>
</feature>
<evidence type="ECO:0000256" key="1">
    <source>
        <dbReference type="SAM" id="MobiDB-lite"/>
    </source>
</evidence>